<dbReference type="SFLD" id="SFLDG01135">
    <property type="entry name" value="C1.5.6:_HAD__Beta-PGM__Phospha"/>
    <property type="match status" value="1"/>
</dbReference>
<dbReference type="NCBIfam" id="TIGR01509">
    <property type="entry name" value="HAD-SF-IA-v3"/>
    <property type="match status" value="1"/>
</dbReference>
<sequence length="227" mass="23884">MDLSLVVFDVDGTLIDSQDIIVTAMHRAFADAGRPLPARAAVLSVVGLSLHDAVARLAPELDAGAVDETVARYRAAFIALREETGGEAASPLYPGARAVVEALHARPEVLLGVATGKARRGLDHAFAGHDLDRFFVTRQTADLHPSKPHPAMLEAALAETGVAPGRAVMVGDTTFDIEMARGAGVLPIGVAWGYHPPEALHSAGAAFVIESFAQLPAVLEQFWRVSA</sequence>
<dbReference type="Gene3D" id="3.40.50.1000">
    <property type="entry name" value="HAD superfamily/HAD-like"/>
    <property type="match status" value="1"/>
</dbReference>
<organism evidence="1 2">
    <name type="scientific">Sinisalibacter lacisalsi</name>
    <dbReference type="NCBI Taxonomy" id="1526570"/>
    <lineage>
        <taxon>Bacteria</taxon>
        <taxon>Pseudomonadati</taxon>
        <taxon>Pseudomonadota</taxon>
        <taxon>Alphaproteobacteria</taxon>
        <taxon>Rhodobacterales</taxon>
        <taxon>Roseobacteraceae</taxon>
        <taxon>Sinisalibacter</taxon>
    </lineage>
</organism>
<dbReference type="Pfam" id="PF13419">
    <property type="entry name" value="HAD_2"/>
    <property type="match status" value="1"/>
</dbReference>
<dbReference type="SUPFAM" id="SSF56784">
    <property type="entry name" value="HAD-like"/>
    <property type="match status" value="1"/>
</dbReference>
<name>A0ABQ1QFU8_9RHOB</name>
<dbReference type="InterPro" id="IPR023214">
    <property type="entry name" value="HAD_sf"/>
</dbReference>
<keyword evidence="2" id="KW-1185">Reference proteome</keyword>
<evidence type="ECO:0000313" key="1">
    <source>
        <dbReference type="EMBL" id="GGD24641.1"/>
    </source>
</evidence>
<accession>A0ABQ1QFU8</accession>
<dbReference type="InterPro" id="IPR041492">
    <property type="entry name" value="HAD_2"/>
</dbReference>
<dbReference type="InterPro" id="IPR006439">
    <property type="entry name" value="HAD-SF_hydro_IA"/>
</dbReference>
<dbReference type="NCBIfam" id="TIGR01549">
    <property type="entry name" value="HAD-SF-IA-v1"/>
    <property type="match status" value="1"/>
</dbReference>
<dbReference type="EMBL" id="BMGI01000001">
    <property type="protein sequence ID" value="GGD24641.1"/>
    <property type="molecule type" value="Genomic_DNA"/>
</dbReference>
<evidence type="ECO:0000313" key="2">
    <source>
        <dbReference type="Proteomes" id="UP000617355"/>
    </source>
</evidence>
<reference evidence="2" key="1">
    <citation type="journal article" date="2019" name="Int. J. Syst. Evol. Microbiol.">
        <title>The Global Catalogue of Microorganisms (GCM) 10K type strain sequencing project: providing services to taxonomists for standard genome sequencing and annotation.</title>
        <authorList>
            <consortium name="The Broad Institute Genomics Platform"/>
            <consortium name="The Broad Institute Genome Sequencing Center for Infectious Disease"/>
            <person name="Wu L."/>
            <person name="Ma J."/>
        </authorList>
    </citation>
    <scope>NUCLEOTIDE SEQUENCE [LARGE SCALE GENOMIC DNA]</scope>
    <source>
        <strain evidence="2">CGMCC 1.12922</strain>
    </source>
</reference>
<dbReference type="InterPro" id="IPR023198">
    <property type="entry name" value="PGP-like_dom2"/>
</dbReference>
<dbReference type="Gene3D" id="1.10.150.240">
    <property type="entry name" value="Putative phosphatase, domain 2"/>
    <property type="match status" value="1"/>
</dbReference>
<proteinExistence type="predicted"/>
<dbReference type="InterPro" id="IPR036412">
    <property type="entry name" value="HAD-like_sf"/>
</dbReference>
<dbReference type="InterPro" id="IPR050155">
    <property type="entry name" value="HAD-like_hydrolase_sf"/>
</dbReference>
<protein>
    <submittedName>
        <fullName evidence="1">Haloacid dehalogenase</fullName>
    </submittedName>
</protein>
<dbReference type="SFLD" id="SFLDG01129">
    <property type="entry name" value="C1.5:_HAD__Beta-PGM__Phosphata"/>
    <property type="match status" value="1"/>
</dbReference>
<dbReference type="RefSeq" id="WP_188526146.1">
    <property type="nucleotide sequence ID" value="NZ_BMGI01000001.1"/>
</dbReference>
<gene>
    <name evidence="1" type="ORF">GCM10011358_06320</name>
</gene>
<dbReference type="Proteomes" id="UP000617355">
    <property type="component" value="Unassembled WGS sequence"/>
</dbReference>
<dbReference type="SFLD" id="SFLDS00003">
    <property type="entry name" value="Haloacid_Dehalogenase"/>
    <property type="match status" value="1"/>
</dbReference>
<dbReference type="PANTHER" id="PTHR43434:SF24">
    <property type="entry name" value="HYDROLASE-RELATED"/>
    <property type="match status" value="1"/>
</dbReference>
<dbReference type="PANTHER" id="PTHR43434">
    <property type="entry name" value="PHOSPHOGLYCOLATE PHOSPHATASE"/>
    <property type="match status" value="1"/>
</dbReference>
<comment type="caution">
    <text evidence="1">The sequence shown here is derived from an EMBL/GenBank/DDBJ whole genome shotgun (WGS) entry which is preliminary data.</text>
</comment>